<dbReference type="Pfam" id="PF00665">
    <property type="entry name" value="rve"/>
    <property type="match status" value="1"/>
</dbReference>
<dbReference type="PANTHER" id="PTHR48475:SF1">
    <property type="entry name" value="RNASE H TYPE-1 DOMAIN-CONTAINING PROTEIN"/>
    <property type="match status" value="1"/>
</dbReference>
<dbReference type="InterPro" id="IPR043128">
    <property type="entry name" value="Rev_trsase/Diguanyl_cyclase"/>
</dbReference>
<dbReference type="CDD" id="cd01647">
    <property type="entry name" value="RT_LTR"/>
    <property type="match status" value="1"/>
</dbReference>
<organism evidence="6 7">
    <name type="scientific">Arachis duranensis</name>
    <name type="common">Wild peanut</name>
    <dbReference type="NCBI Taxonomy" id="130453"/>
    <lineage>
        <taxon>Eukaryota</taxon>
        <taxon>Viridiplantae</taxon>
        <taxon>Streptophyta</taxon>
        <taxon>Embryophyta</taxon>
        <taxon>Tracheophyta</taxon>
        <taxon>Spermatophyta</taxon>
        <taxon>Magnoliopsida</taxon>
        <taxon>eudicotyledons</taxon>
        <taxon>Gunneridae</taxon>
        <taxon>Pentapetalae</taxon>
        <taxon>rosids</taxon>
        <taxon>fabids</taxon>
        <taxon>Fabales</taxon>
        <taxon>Fabaceae</taxon>
        <taxon>Papilionoideae</taxon>
        <taxon>50 kb inversion clade</taxon>
        <taxon>dalbergioids sensu lato</taxon>
        <taxon>Dalbergieae</taxon>
        <taxon>Pterocarpus clade</taxon>
        <taxon>Arachis</taxon>
    </lineage>
</organism>
<dbReference type="CDD" id="cd09279">
    <property type="entry name" value="RNase_HI_like"/>
    <property type="match status" value="1"/>
</dbReference>
<dbReference type="Proteomes" id="UP000515211">
    <property type="component" value="Chromosome 10"/>
</dbReference>
<evidence type="ECO:0000259" key="3">
    <source>
        <dbReference type="PROSITE" id="PS50878"/>
    </source>
</evidence>
<feature type="domain" description="Reverse transcriptase" evidence="3">
    <location>
        <begin position="747"/>
        <end position="926"/>
    </location>
</feature>
<dbReference type="InterPro" id="IPR001584">
    <property type="entry name" value="Integrase_cat-core"/>
</dbReference>
<dbReference type="Pfam" id="PF00078">
    <property type="entry name" value="RVT_1"/>
    <property type="match status" value="1"/>
</dbReference>
<dbReference type="InterPro" id="IPR056924">
    <property type="entry name" value="SH3_Tf2-1"/>
</dbReference>
<dbReference type="InterPro" id="IPR043502">
    <property type="entry name" value="DNA/RNA_pol_sf"/>
</dbReference>
<dbReference type="InterPro" id="IPR002156">
    <property type="entry name" value="RNaseH_domain"/>
</dbReference>
<dbReference type="InterPro" id="IPR036397">
    <property type="entry name" value="RNaseH_sf"/>
</dbReference>
<dbReference type="SUPFAM" id="SSF56672">
    <property type="entry name" value="DNA/RNA polymerases"/>
    <property type="match status" value="1"/>
</dbReference>
<evidence type="ECO:0000313" key="7">
    <source>
        <dbReference type="RefSeq" id="XP_015945427.1"/>
    </source>
</evidence>
<feature type="region of interest" description="Disordered" evidence="2">
    <location>
        <begin position="391"/>
        <end position="412"/>
    </location>
</feature>
<dbReference type="Gene3D" id="2.40.70.10">
    <property type="entry name" value="Acid Proteases"/>
    <property type="match status" value="1"/>
</dbReference>
<dbReference type="InterPro" id="IPR021109">
    <property type="entry name" value="Peptidase_aspartic_dom_sf"/>
</dbReference>
<dbReference type="PROSITE" id="PS50994">
    <property type="entry name" value="INTEGRASE"/>
    <property type="match status" value="1"/>
</dbReference>
<proteinExistence type="predicted"/>
<dbReference type="InterPro" id="IPR005162">
    <property type="entry name" value="Retrotrans_gag_dom"/>
</dbReference>
<evidence type="ECO:0000313" key="6">
    <source>
        <dbReference type="Proteomes" id="UP000515211"/>
    </source>
</evidence>
<feature type="compositionally biased region" description="Basic and acidic residues" evidence="2">
    <location>
        <begin position="274"/>
        <end position="297"/>
    </location>
</feature>
<dbReference type="RefSeq" id="XP_015945427.1">
    <property type="nucleotide sequence ID" value="XM_016089941.1"/>
</dbReference>
<dbReference type="GO" id="GO:0015074">
    <property type="term" value="P:DNA integration"/>
    <property type="evidence" value="ECO:0007669"/>
    <property type="project" value="InterPro"/>
</dbReference>
<dbReference type="PROSITE" id="PS50879">
    <property type="entry name" value="RNASE_H_1"/>
    <property type="match status" value="1"/>
</dbReference>
<dbReference type="GO" id="GO:0003676">
    <property type="term" value="F:nucleic acid binding"/>
    <property type="evidence" value="ECO:0007669"/>
    <property type="project" value="InterPro"/>
</dbReference>
<dbReference type="Gene3D" id="3.10.10.10">
    <property type="entry name" value="HIV Type 1 Reverse Transcriptase, subunit A, domain 1"/>
    <property type="match status" value="1"/>
</dbReference>
<dbReference type="GO" id="GO:0004523">
    <property type="term" value="F:RNA-DNA hybrid ribonuclease activity"/>
    <property type="evidence" value="ECO:0007669"/>
    <property type="project" value="InterPro"/>
</dbReference>
<dbReference type="CDD" id="cd00303">
    <property type="entry name" value="retropepsin_like"/>
    <property type="match status" value="1"/>
</dbReference>
<dbReference type="Pfam" id="PF17921">
    <property type="entry name" value="Integrase_H2C2"/>
    <property type="match status" value="1"/>
</dbReference>
<feature type="domain" description="RNase H type-1" evidence="4">
    <location>
        <begin position="1147"/>
        <end position="1280"/>
    </location>
</feature>
<dbReference type="Pfam" id="PF03732">
    <property type="entry name" value="Retrotrans_gag"/>
    <property type="match status" value="1"/>
</dbReference>
<dbReference type="OrthoDB" id="1430203at2759"/>
<accession>A0A6P4BY44</accession>
<dbReference type="Gene3D" id="3.30.420.10">
    <property type="entry name" value="Ribonuclease H-like superfamily/Ribonuclease H"/>
    <property type="match status" value="2"/>
</dbReference>
<evidence type="ECO:0000259" key="5">
    <source>
        <dbReference type="PROSITE" id="PS50994"/>
    </source>
</evidence>
<dbReference type="Gene3D" id="3.30.70.270">
    <property type="match status" value="2"/>
</dbReference>
<dbReference type="InterPro" id="IPR041588">
    <property type="entry name" value="Integrase_H2C2"/>
</dbReference>
<keyword evidence="1" id="KW-0233">DNA recombination</keyword>
<dbReference type="InterPro" id="IPR012337">
    <property type="entry name" value="RNaseH-like_sf"/>
</dbReference>
<evidence type="ECO:0000259" key="4">
    <source>
        <dbReference type="PROSITE" id="PS50879"/>
    </source>
</evidence>
<reference evidence="6" key="1">
    <citation type="journal article" date="2016" name="Nat. Genet.">
        <title>The genome sequences of Arachis duranensis and Arachis ipaensis, the diploid ancestors of cultivated peanut.</title>
        <authorList>
            <person name="Bertioli D.J."/>
            <person name="Cannon S.B."/>
            <person name="Froenicke L."/>
            <person name="Huang G."/>
            <person name="Farmer A.D."/>
            <person name="Cannon E.K."/>
            <person name="Liu X."/>
            <person name="Gao D."/>
            <person name="Clevenger J."/>
            <person name="Dash S."/>
            <person name="Ren L."/>
            <person name="Moretzsohn M.C."/>
            <person name="Shirasawa K."/>
            <person name="Huang W."/>
            <person name="Vidigal B."/>
            <person name="Abernathy B."/>
            <person name="Chu Y."/>
            <person name="Niederhuth C.E."/>
            <person name="Umale P."/>
            <person name="Araujo A.C."/>
            <person name="Kozik A."/>
            <person name="Kim K.D."/>
            <person name="Burow M.D."/>
            <person name="Varshney R.K."/>
            <person name="Wang X."/>
            <person name="Zhang X."/>
            <person name="Barkley N."/>
            <person name="Guimaraes P.M."/>
            <person name="Isobe S."/>
            <person name="Guo B."/>
            <person name="Liao B."/>
            <person name="Stalker H.T."/>
            <person name="Schmitz R.J."/>
            <person name="Scheffler B.E."/>
            <person name="Leal-Bertioli S.C."/>
            <person name="Xun X."/>
            <person name="Jackson S.A."/>
            <person name="Michelmore R."/>
            <person name="Ozias-Akins P."/>
        </authorList>
    </citation>
    <scope>NUCLEOTIDE SEQUENCE [LARGE SCALE GENOMIC DNA]</scope>
    <source>
        <strain evidence="6">cv. V14167</strain>
    </source>
</reference>
<dbReference type="GeneID" id="107470543"/>
<name>A0A6P4BY44_ARADU</name>
<dbReference type="Pfam" id="PF13456">
    <property type="entry name" value="RVT_3"/>
    <property type="match status" value="1"/>
</dbReference>
<protein>
    <submittedName>
        <fullName evidence="7">Uncharacterized protein LOC107470543</fullName>
    </submittedName>
</protein>
<feature type="region of interest" description="Disordered" evidence="2">
    <location>
        <begin position="22"/>
        <end position="101"/>
    </location>
</feature>
<dbReference type="Pfam" id="PF17919">
    <property type="entry name" value="RT_RNaseH_2"/>
    <property type="match status" value="1"/>
</dbReference>
<gene>
    <name evidence="7" type="primary">LOC107470543</name>
</gene>
<dbReference type="Gene3D" id="1.10.340.70">
    <property type="match status" value="1"/>
</dbReference>
<dbReference type="Pfam" id="PF24626">
    <property type="entry name" value="SH3_Tf2-1"/>
    <property type="match status" value="1"/>
</dbReference>
<feature type="region of interest" description="Disordered" evidence="2">
    <location>
        <begin position="274"/>
        <end position="302"/>
    </location>
</feature>
<dbReference type="SUPFAM" id="SSF53098">
    <property type="entry name" value="Ribonuclease H-like"/>
    <property type="match status" value="2"/>
</dbReference>
<dbReference type="InterPro" id="IPR041577">
    <property type="entry name" value="RT_RNaseH_2"/>
</dbReference>
<evidence type="ECO:0000256" key="2">
    <source>
        <dbReference type="SAM" id="MobiDB-lite"/>
    </source>
</evidence>
<dbReference type="PROSITE" id="PS50878">
    <property type="entry name" value="RT_POL"/>
    <property type="match status" value="1"/>
</dbReference>
<reference evidence="7" key="2">
    <citation type="submission" date="2025-08" db="UniProtKB">
        <authorList>
            <consortium name="RefSeq"/>
        </authorList>
    </citation>
    <scope>IDENTIFICATION</scope>
    <source>
        <tissue evidence="7">Whole plant</tissue>
    </source>
</reference>
<keyword evidence="6" id="KW-1185">Reference proteome</keyword>
<dbReference type="InterPro" id="IPR000477">
    <property type="entry name" value="RT_dom"/>
</dbReference>
<dbReference type="KEGG" id="adu:107470543"/>
<evidence type="ECO:0000256" key="1">
    <source>
        <dbReference type="ARBA" id="ARBA00023172"/>
    </source>
</evidence>
<sequence length="1714" mass="194431">MADVPPPTPSELLRMVTELQQANQQMAEENRRMQEQIAQLVTNRLEHNDNLHNREENHERRSIPTHVSETPQQEEEEAHQTERSQPDDEGDERDNSAGPFTADIMNFQLPRQFTLPNTLTPYDGLGDPKQHIKKFRSIMIVNGASDPILCRCFPSFLDGPALDWFCSLPADSISRFQELAKQFEDHFAASAIYLHDSDYLTTIKQGPQESLKDYITRFTKVAMRIPDLHPEVHLHAIKSSLRLGKFQETIAVSKPKTLAEFREKTKGQIDVEELRQARKTEKSTAAKDDDKPRDSKKAFKPVPRYESYTQFNTKRDDIIKEILNSKLIKPPRKAGAYPESKTVDKTKYCTFHQKHSHTTDECVIAKDLLERLARQGHLDKFIAGRMQKNTTSASDLVTASPSSKEKDKTPAQPRGIINCISGGYAGGGHTSSARKRTYRAMLTVTDAPKVPQPVQGLPEMTFGSTDFNHTDANYDDPVVISIQLGDLIVRKVLLDPGSSADVLFFTTFEKMKLSNKILQPYHGDLVGFSGERVPVLGSVWLQTTLGEQPLFKTQDIQYLVVDCFSPYNLILGRPFLNKFTAIVSTVHLCVKFPVQDNLVATIHGDLHEARQCYNTSLKPIKRNNLVQVNSIQPDQPSLTEIDPRADFEDRPMPNEDLAKVNLTEDPAKYTFMGTSISKEEKESLTTFLRQNADLFAWTSADMPGIDPSVITHRLAINPEVRPVSQKKRNLGAEKRLASLAEVKKLIAANFIREIRFTTWLANVVMVKKSNGKWRMCVDFTDLNRACPKDAYPLPCIDTLVDNSCGYGSLSFMDAYSGYNQILMHPSDKDKTAFITEYGNYCYNVMPFGLKNAGATYQRLMNKVFENQIGRNIEVYVDDMVAKTMVGNSHIQDLAEIFGQIRRYNMRLNPEKCAFGVRGGKFLGFILTSRGIEANPEKCQAILDMQSPKTVKEVQRLTGRLAALSRFLPCLAAKSFTFFQCLKKKTKNFEWTADCESAFQNLKQLLSKPPVLQKPKPNEPLCIYLSITDTAISSVLVTETQEGQQPIYFVSKSLQGAELRYPKLEKLTLALVFSSRRLRPYFQGHTIIVRTEQPLRHVLSKPELAGRLIKWAIELSEFDIQYQPRGSVKSQYLADFVAELTQPNMDEQNSDWSLFVDGASNPQGSGAGVLLESPEGIILEHSLRFSFKASNNQAEYEALVAGLRLAIDLHITTLKVYCDSLLIVQQVNQVFQTKDQLLLKYLELVQQLANGFRKIEICHIPREQNHRADILSKLATTQSHTATLLQSTLDKPSIHVMSTLNVFNETSWQLPYIQYLKEGSLPKEISDKKKFRRQASFFTLMNNTLYRRGYSRPLLKCLDRNDADLVLAEAHEGICGIHSGARSLAQKILRAGFYWPSLWEDSRKKVRTCDQCQKHAPIINIPAEQLHQSVVSWPFNQWGIDILGPFPTAPGQLKYLVMAIDYFNKWIEAQPLARITSSQMISFVWKQIICRFGIPRHLVTDNGRQFTDHSFKDFLQKLKINHHFSSVEHPQSNGLAEAANKVVLHALRKKLDNAKGLWAELIPEVLWSYNTTVHTSTKETPFRLVYGSEAMIPIEVSQQSLRALAENHDQARRAELDLIEEVRNTAAVRHQALQQQLNRRHAKRVQPRSFNIGDLVLRKTEAARRPPSHGKLAATWDGPYRILEVLGRGAYRLEHLDGTKIPSSWNVSSLKQYFS</sequence>
<feature type="compositionally biased region" description="Polar residues" evidence="2">
    <location>
        <begin position="391"/>
        <end position="402"/>
    </location>
</feature>
<dbReference type="GO" id="GO:0006310">
    <property type="term" value="P:DNA recombination"/>
    <property type="evidence" value="ECO:0007669"/>
    <property type="project" value="UniProtKB-KW"/>
</dbReference>
<feature type="domain" description="Integrase catalytic" evidence="5">
    <location>
        <begin position="1429"/>
        <end position="1588"/>
    </location>
</feature>
<feature type="compositionally biased region" description="Basic and acidic residues" evidence="2">
    <location>
        <begin position="44"/>
        <end position="62"/>
    </location>
</feature>
<dbReference type="PANTHER" id="PTHR48475">
    <property type="entry name" value="RIBONUCLEASE H"/>
    <property type="match status" value="1"/>
</dbReference>